<evidence type="ECO:0000259" key="5">
    <source>
        <dbReference type="PROSITE" id="PS50011"/>
    </source>
</evidence>
<dbReference type="Gene3D" id="1.10.510.10">
    <property type="entry name" value="Transferase(Phosphotransferase) domain 1"/>
    <property type="match status" value="1"/>
</dbReference>
<evidence type="ECO:0000313" key="7">
    <source>
        <dbReference type="Proteomes" id="UP001370490"/>
    </source>
</evidence>
<dbReference type="GO" id="GO:0005524">
    <property type="term" value="F:ATP binding"/>
    <property type="evidence" value="ECO:0007669"/>
    <property type="project" value="UniProtKB-UniRule"/>
</dbReference>
<keyword evidence="6" id="KW-0418">Kinase</keyword>
<evidence type="ECO:0000256" key="1">
    <source>
        <dbReference type="ARBA" id="ARBA00008874"/>
    </source>
</evidence>
<keyword evidence="7" id="KW-1185">Reference proteome</keyword>
<protein>
    <submittedName>
        <fullName evidence="6">Protein kinase domain</fullName>
    </submittedName>
</protein>
<dbReference type="InterPro" id="IPR017441">
    <property type="entry name" value="Protein_kinase_ATP_BS"/>
</dbReference>
<dbReference type="Proteomes" id="UP001370490">
    <property type="component" value="Unassembled WGS sequence"/>
</dbReference>
<sequence length="387" mass="42327">MARIDAGLEIDCPRTCCSKGKPGEAIGSSVLKETMEYSLEKKYPVSAKNYKLYEEVGEGVSATVYRALCIPFNEIVAIKVLDLEKCNNDLDGIRREVHTMSLIDYPNVLKAHCSFTSGHSLWVVMPYMSGGSCLHIMKSAYPEGFEEPVIATLLREVLRALVYLHAQGHIHRDVKAGNILIDSSGAVKLADFGVSACMFDTGDRQRSRNTFIQDFDGNSTAEDPGPNKMQKKSHDDDGFLSGVTHERAKSSKASQEAPSNCSINPVCGSAASPASSSLTAAVVLPLLHCVLQQNNMQRDEITRLIKYVEQISGNNSIISPEGGANELSQVSPTTEREQKSQVIQLQQSEFCSFSIASLTEELQRLKNKNAQLEMRLKAMASKEQTGG</sequence>
<evidence type="ECO:0000256" key="3">
    <source>
        <dbReference type="SAM" id="Coils"/>
    </source>
</evidence>
<dbReference type="SUPFAM" id="SSF56112">
    <property type="entry name" value="Protein kinase-like (PK-like)"/>
    <property type="match status" value="1"/>
</dbReference>
<comment type="similarity">
    <text evidence="1">Belongs to the protein kinase superfamily. STE Ser/Thr protein kinase family. STE20 subfamily.</text>
</comment>
<comment type="caution">
    <text evidence="6">The sequence shown here is derived from an EMBL/GenBank/DDBJ whole genome shotgun (WGS) entry which is preliminary data.</text>
</comment>
<proteinExistence type="inferred from homology"/>
<name>A0AAN8VFF1_9MAGN</name>
<feature type="region of interest" description="Disordered" evidence="4">
    <location>
        <begin position="211"/>
        <end position="261"/>
    </location>
</feature>
<keyword evidence="3" id="KW-0175">Coiled coil</keyword>
<dbReference type="PANTHER" id="PTHR48014:SF10">
    <property type="entry name" value="PROTEIN KINASE SUPERFAMILY PROTEIN"/>
    <property type="match status" value="1"/>
</dbReference>
<dbReference type="GO" id="GO:0004672">
    <property type="term" value="F:protein kinase activity"/>
    <property type="evidence" value="ECO:0007669"/>
    <property type="project" value="InterPro"/>
</dbReference>
<dbReference type="PROSITE" id="PS50011">
    <property type="entry name" value="PROTEIN_KINASE_DOM"/>
    <property type="match status" value="1"/>
</dbReference>
<dbReference type="Pfam" id="PF00069">
    <property type="entry name" value="Pkinase"/>
    <property type="match status" value="1"/>
</dbReference>
<dbReference type="SMART" id="SM00220">
    <property type="entry name" value="S_TKc"/>
    <property type="match status" value="1"/>
</dbReference>
<keyword evidence="2" id="KW-0067">ATP-binding</keyword>
<feature type="domain" description="Protein kinase" evidence="5">
    <location>
        <begin position="50"/>
        <end position="387"/>
    </location>
</feature>
<dbReference type="EMBL" id="JBAMMX010000014">
    <property type="protein sequence ID" value="KAK6928342.1"/>
    <property type="molecule type" value="Genomic_DNA"/>
</dbReference>
<dbReference type="Gene3D" id="3.30.200.20">
    <property type="entry name" value="Phosphorylase Kinase, domain 1"/>
    <property type="match status" value="1"/>
</dbReference>
<feature type="coiled-coil region" evidence="3">
    <location>
        <begin position="355"/>
        <end position="382"/>
    </location>
</feature>
<organism evidence="6 7">
    <name type="scientific">Dillenia turbinata</name>
    <dbReference type="NCBI Taxonomy" id="194707"/>
    <lineage>
        <taxon>Eukaryota</taxon>
        <taxon>Viridiplantae</taxon>
        <taxon>Streptophyta</taxon>
        <taxon>Embryophyta</taxon>
        <taxon>Tracheophyta</taxon>
        <taxon>Spermatophyta</taxon>
        <taxon>Magnoliopsida</taxon>
        <taxon>eudicotyledons</taxon>
        <taxon>Gunneridae</taxon>
        <taxon>Pentapetalae</taxon>
        <taxon>Dilleniales</taxon>
        <taxon>Dilleniaceae</taxon>
        <taxon>Dillenia</taxon>
    </lineage>
</organism>
<dbReference type="PANTHER" id="PTHR48014">
    <property type="entry name" value="SERINE/THREONINE-PROTEIN KINASE FRAY2"/>
    <property type="match status" value="1"/>
</dbReference>
<feature type="compositionally biased region" description="Polar residues" evidence="4">
    <location>
        <begin position="251"/>
        <end position="261"/>
    </location>
</feature>
<reference evidence="6 7" key="1">
    <citation type="submission" date="2023-12" db="EMBL/GenBank/DDBJ databases">
        <title>A high-quality genome assembly for Dillenia turbinata (Dilleniales).</title>
        <authorList>
            <person name="Chanderbali A."/>
        </authorList>
    </citation>
    <scope>NUCLEOTIDE SEQUENCE [LARGE SCALE GENOMIC DNA]</scope>
    <source>
        <strain evidence="6">LSX21</strain>
        <tissue evidence="6">Leaf</tissue>
    </source>
</reference>
<evidence type="ECO:0000256" key="4">
    <source>
        <dbReference type="SAM" id="MobiDB-lite"/>
    </source>
</evidence>
<evidence type="ECO:0000256" key="2">
    <source>
        <dbReference type="PROSITE-ProRule" id="PRU10141"/>
    </source>
</evidence>
<accession>A0AAN8VFF1</accession>
<feature type="binding site" evidence="2">
    <location>
        <position position="79"/>
    </location>
    <ligand>
        <name>ATP</name>
        <dbReference type="ChEBI" id="CHEBI:30616"/>
    </ligand>
</feature>
<gene>
    <name evidence="6" type="ORF">RJ641_006933</name>
</gene>
<dbReference type="InterPro" id="IPR000719">
    <property type="entry name" value="Prot_kinase_dom"/>
</dbReference>
<dbReference type="InterPro" id="IPR011009">
    <property type="entry name" value="Kinase-like_dom_sf"/>
</dbReference>
<dbReference type="FunFam" id="3.30.200.20:FF:000099">
    <property type="entry name" value="Serine/threonine-protein kinase BLUS1"/>
    <property type="match status" value="1"/>
</dbReference>
<dbReference type="PROSITE" id="PS00107">
    <property type="entry name" value="PROTEIN_KINASE_ATP"/>
    <property type="match status" value="1"/>
</dbReference>
<feature type="compositionally biased region" description="Polar residues" evidence="4">
    <location>
        <begin position="211"/>
        <end position="221"/>
    </location>
</feature>
<dbReference type="GO" id="GO:0043539">
    <property type="term" value="F:protein serine/threonine kinase activator activity"/>
    <property type="evidence" value="ECO:0007669"/>
    <property type="project" value="InterPro"/>
</dbReference>
<dbReference type="AlphaFoldDB" id="A0AAN8VFF1"/>
<keyword evidence="2" id="KW-0547">Nucleotide-binding</keyword>
<keyword evidence="6" id="KW-0808">Transferase</keyword>
<dbReference type="InterPro" id="IPR047173">
    <property type="entry name" value="STRAD_A/B-like"/>
</dbReference>
<evidence type="ECO:0000313" key="6">
    <source>
        <dbReference type="EMBL" id="KAK6928342.1"/>
    </source>
</evidence>